<dbReference type="AlphaFoldDB" id="A0A8E2FDC3"/>
<evidence type="ECO:0000256" key="2">
    <source>
        <dbReference type="SAM" id="Phobius"/>
    </source>
</evidence>
<dbReference type="PANTHER" id="PTHR35395">
    <property type="entry name" value="DUF6536 DOMAIN-CONTAINING PROTEIN"/>
    <property type="match status" value="1"/>
</dbReference>
<protein>
    <submittedName>
        <fullName evidence="3">Uncharacterized protein</fullName>
    </submittedName>
</protein>
<keyword evidence="2" id="KW-0472">Membrane</keyword>
<dbReference type="PANTHER" id="PTHR35395:SF1">
    <property type="entry name" value="DUF6536 DOMAIN-CONTAINING PROTEIN"/>
    <property type="match status" value="1"/>
</dbReference>
<keyword evidence="2" id="KW-0812">Transmembrane</keyword>
<feature type="transmembrane region" description="Helical" evidence="2">
    <location>
        <begin position="116"/>
        <end position="137"/>
    </location>
</feature>
<organism evidence="3 4">
    <name type="scientific">Glonium stellatum</name>
    <dbReference type="NCBI Taxonomy" id="574774"/>
    <lineage>
        <taxon>Eukaryota</taxon>
        <taxon>Fungi</taxon>
        <taxon>Dikarya</taxon>
        <taxon>Ascomycota</taxon>
        <taxon>Pezizomycotina</taxon>
        <taxon>Dothideomycetes</taxon>
        <taxon>Pleosporomycetidae</taxon>
        <taxon>Gloniales</taxon>
        <taxon>Gloniaceae</taxon>
        <taxon>Glonium</taxon>
    </lineage>
</organism>
<proteinExistence type="predicted"/>
<feature type="transmembrane region" description="Helical" evidence="2">
    <location>
        <begin position="52"/>
        <end position="74"/>
    </location>
</feature>
<dbReference type="Proteomes" id="UP000250140">
    <property type="component" value="Unassembled WGS sequence"/>
</dbReference>
<evidence type="ECO:0000256" key="1">
    <source>
        <dbReference type="SAM" id="MobiDB-lite"/>
    </source>
</evidence>
<sequence length="329" mass="37245">MQPLSTLGDALASFLHRSDSFTRPQRKSEFDRAKASGRTRVRLYQTVSRYRWLWLFGPTLVFIGIGCVAIYLALGTIDNLAGSRGGFVSLGFGKVSEYSLSIFTSQRIPETMTQKFYGYVTFANIWQLVLSMIYFQYNGILTAMLASREWMRYKYGKSLRLTFPEGTTQRKSYFVSMPWRFGGPLLAASAFLHCVWAIITIFGIMLCVALCIYGCKLFETPILQGRPTDSIAISSACHQPQPFDRDARFYPVQYGIVPCGFYREQVRAEELNVDDSPPSCALPSDIELQGTPKQDGNQTTSVLSKRRIGADSNDGYLTFATYRYARYHE</sequence>
<feature type="compositionally biased region" description="Polar residues" evidence="1">
    <location>
        <begin position="291"/>
        <end position="303"/>
    </location>
</feature>
<dbReference type="EMBL" id="KV748490">
    <property type="protein sequence ID" value="OCL15085.1"/>
    <property type="molecule type" value="Genomic_DNA"/>
</dbReference>
<keyword evidence="2" id="KW-1133">Transmembrane helix</keyword>
<evidence type="ECO:0000313" key="3">
    <source>
        <dbReference type="EMBL" id="OCL15085.1"/>
    </source>
</evidence>
<name>A0A8E2FDC3_9PEZI</name>
<feature type="transmembrane region" description="Helical" evidence="2">
    <location>
        <begin position="185"/>
        <end position="213"/>
    </location>
</feature>
<gene>
    <name evidence="3" type="ORF">AOQ84DRAFT_141685</name>
</gene>
<dbReference type="OrthoDB" id="5429634at2759"/>
<evidence type="ECO:0000313" key="4">
    <source>
        <dbReference type="Proteomes" id="UP000250140"/>
    </source>
</evidence>
<reference evidence="3 4" key="1">
    <citation type="journal article" date="2016" name="Nat. Commun.">
        <title>Ectomycorrhizal ecology is imprinted in the genome of the dominant symbiotic fungus Cenococcum geophilum.</title>
        <authorList>
            <consortium name="DOE Joint Genome Institute"/>
            <person name="Peter M."/>
            <person name="Kohler A."/>
            <person name="Ohm R.A."/>
            <person name="Kuo A."/>
            <person name="Krutzmann J."/>
            <person name="Morin E."/>
            <person name="Arend M."/>
            <person name="Barry K.W."/>
            <person name="Binder M."/>
            <person name="Choi C."/>
            <person name="Clum A."/>
            <person name="Copeland A."/>
            <person name="Grisel N."/>
            <person name="Haridas S."/>
            <person name="Kipfer T."/>
            <person name="LaButti K."/>
            <person name="Lindquist E."/>
            <person name="Lipzen A."/>
            <person name="Maire R."/>
            <person name="Meier B."/>
            <person name="Mihaltcheva S."/>
            <person name="Molinier V."/>
            <person name="Murat C."/>
            <person name="Poggeler S."/>
            <person name="Quandt C.A."/>
            <person name="Sperisen C."/>
            <person name="Tritt A."/>
            <person name="Tisserant E."/>
            <person name="Crous P.W."/>
            <person name="Henrissat B."/>
            <person name="Nehls U."/>
            <person name="Egli S."/>
            <person name="Spatafora J.W."/>
            <person name="Grigoriev I.V."/>
            <person name="Martin F.M."/>
        </authorList>
    </citation>
    <scope>NUCLEOTIDE SEQUENCE [LARGE SCALE GENOMIC DNA]</scope>
    <source>
        <strain evidence="3 4">CBS 207.34</strain>
    </source>
</reference>
<feature type="region of interest" description="Disordered" evidence="1">
    <location>
        <begin position="284"/>
        <end position="304"/>
    </location>
</feature>
<keyword evidence="4" id="KW-1185">Reference proteome</keyword>
<accession>A0A8E2FDC3</accession>